<dbReference type="AlphaFoldDB" id="A0A2S9H3P8"/>
<evidence type="ECO:0000313" key="1">
    <source>
        <dbReference type="EMBL" id="PRC94598.1"/>
    </source>
</evidence>
<organism evidence="1 2">
    <name type="scientific">Solimicrobium silvestre</name>
    <dbReference type="NCBI Taxonomy" id="2099400"/>
    <lineage>
        <taxon>Bacteria</taxon>
        <taxon>Pseudomonadati</taxon>
        <taxon>Pseudomonadota</taxon>
        <taxon>Betaproteobacteria</taxon>
        <taxon>Burkholderiales</taxon>
        <taxon>Oxalobacteraceae</taxon>
        <taxon>Solimicrobium</taxon>
    </lineage>
</organism>
<evidence type="ECO:0000313" key="2">
    <source>
        <dbReference type="Proteomes" id="UP000237839"/>
    </source>
</evidence>
<gene>
    <name evidence="1" type="ORF">S2091_0601</name>
</gene>
<comment type="caution">
    <text evidence="1">The sequence shown here is derived from an EMBL/GenBank/DDBJ whole genome shotgun (WGS) entry which is preliminary data.</text>
</comment>
<dbReference type="Proteomes" id="UP000237839">
    <property type="component" value="Unassembled WGS sequence"/>
</dbReference>
<reference evidence="1 2" key="1">
    <citation type="submission" date="2018-02" db="EMBL/GenBank/DDBJ databases">
        <title>Solimicrobium silvestre gen. nov., sp. nov., isolated from alpine forest soil.</title>
        <authorList>
            <person name="Margesin R."/>
            <person name="Albuquerque L."/>
            <person name="Zhang D.-C."/>
            <person name="Froufe H.J.C."/>
            <person name="Severino R."/>
            <person name="Roxo I."/>
            <person name="Egas C."/>
            <person name="Da Costa M.S."/>
        </authorList>
    </citation>
    <scope>NUCLEOTIDE SEQUENCE [LARGE SCALE GENOMIC DNA]</scope>
    <source>
        <strain evidence="1 2">S20-91</strain>
    </source>
</reference>
<dbReference type="EMBL" id="PUGF01000002">
    <property type="protein sequence ID" value="PRC94598.1"/>
    <property type="molecule type" value="Genomic_DNA"/>
</dbReference>
<name>A0A2S9H3P8_9BURK</name>
<proteinExistence type="predicted"/>
<accession>A0A2S9H3P8</accession>
<protein>
    <submittedName>
        <fullName evidence="1">Uncharacterized protein</fullName>
    </submittedName>
</protein>
<keyword evidence="2" id="KW-1185">Reference proteome</keyword>
<sequence>MEGLTRKVRLAAALAEFITRPQADLKSAQGIRITKS</sequence>